<dbReference type="GO" id="GO:0017000">
    <property type="term" value="P:antibiotic biosynthetic process"/>
    <property type="evidence" value="ECO:0007669"/>
    <property type="project" value="UniProtKB-ARBA"/>
</dbReference>
<name>A0AAD6MU44_9EURO</name>
<dbReference type="Proteomes" id="UP001215712">
    <property type="component" value="Unassembled WGS sequence"/>
</dbReference>
<keyword evidence="5" id="KW-1185">Reference proteome</keyword>
<dbReference type="AlphaFoldDB" id="A0AAD6MU44"/>
<evidence type="ECO:0000259" key="3">
    <source>
        <dbReference type="Pfam" id="PF07859"/>
    </source>
</evidence>
<keyword evidence="1 4" id="KW-0378">Hydrolase</keyword>
<feature type="domain" description="Alpha/beta hydrolase fold-3" evidence="3">
    <location>
        <begin position="232"/>
        <end position="424"/>
    </location>
</feature>
<keyword evidence="2" id="KW-0812">Transmembrane</keyword>
<reference evidence="4" key="2">
    <citation type="submission" date="2023-01" db="EMBL/GenBank/DDBJ databases">
        <authorList>
            <person name="Petersen C."/>
        </authorList>
    </citation>
    <scope>NUCLEOTIDE SEQUENCE</scope>
    <source>
        <strain evidence="4">IBT 17514</strain>
    </source>
</reference>
<reference evidence="4" key="1">
    <citation type="journal article" date="2023" name="IMA Fungus">
        <title>Comparative genomic study of the Penicillium genus elucidates a diverse pangenome and 15 lateral gene transfer events.</title>
        <authorList>
            <person name="Petersen C."/>
            <person name="Sorensen T."/>
            <person name="Nielsen M.R."/>
            <person name="Sondergaard T.E."/>
            <person name="Sorensen J.L."/>
            <person name="Fitzpatrick D.A."/>
            <person name="Frisvad J.C."/>
            <person name="Nielsen K.L."/>
        </authorList>
    </citation>
    <scope>NUCLEOTIDE SEQUENCE</scope>
    <source>
        <strain evidence="4">IBT 17514</strain>
    </source>
</reference>
<evidence type="ECO:0000313" key="5">
    <source>
        <dbReference type="Proteomes" id="UP001215712"/>
    </source>
</evidence>
<dbReference type="InterPro" id="IPR050300">
    <property type="entry name" value="GDXG_lipolytic_enzyme"/>
</dbReference>
<dbReference type="GO" id="GO:0016787">
    <property type="term" value="F:hydrolase activity"/>
    <property type="evidence" value="ECO:0007669"/>
    <property type="project" value="UniProtKB-KW"/>
</dbReference>
<dbReference type="PANTHER" id="PTHR48081:SF8">
    <property type="entry name" value="ALPHA_BETA HYDROLASE FOLD-3 DOMAIN-CONTAINING PROTEIN-RELATED"/>
    <property type="match status" value="1"/>
</dbReference>
<dbReference type="GO" id="GO:0072330">
    <property type="term" value="P:monocarboxylic acid biosynthetic process"/>
    <property type="evidence" value="ECO:0007669"/>
    <property type="project" value="UniProtKB-ARBA"/>
</dbReference>
<dbReference type="InterPro" id="IPR029058">
    <property type="entry name" value="AB_hydrolase_fold"/>
</dbReference>
<keyword evidence="2" id="KW-0472">Membrane</keyword>
<feature type="transmembrane region" description="Helical" evidence="2">
    <location>
        <begin position="88"/>
        <end position="111"/>
    </location>
</feature>
<accession>A0AAD6MU44</accession>
<dbReference type="SUPFAM" id="SSF53474">
    <property type="entry name" value="alpha/beta-Hydrolases"/>
    <property type="match status" value="1"/>
</dbReference>
<evidence type="ECO:0000256" key="1">
    <source>
        <dbReference type="ARBA" id="ARBA00022801"/>
    </source>
</evidence>
<evidence type="ECO:0000256" key="2">
    <source>
        <dbReference type="SAM" id="Phobius"/>
    </source>
</evidence>
<evidence type="ECO:0000313" key="4">
    <source>
        <dbReference type="EMBL" id="KAJ5719127.1"/>
    </source>
</evidence>
<dbReference type="PANTHER" id="PTHR48081">
    <property type="entry name" value="AB HYDROLASE SUPERFAMILY PROTEIN C4A8.06C"/>
    <property type="match status" value="1"/>
</dbReference>
<keyword evidence="2" id="KW-1133">Transmembrane helix</keyword>
<protein>
    <submittedName>
        <fullName evidence="4">Alpha/Beta hydrolase protein</fullName>
    </submittedName>
</protein>
<sequence length="455" mass="51257">MVTKDASKVKILSLPTLYPAVQARAYDSFVQHQHSSDKNRAIQKFDNVLLFTHMPSHEDDDRLRNHLGVDSSIEMSLVSTTVPSRAFIYFYTTYTLVTAPVWLAAAAIYYIPRFLRPNPAWSWKRAFHCSFANAAMKYWTTVQQLWPKPLEAGSLGNRFIVLNPQKSITRKTENGQENIEEVYKGITRSVPGVEPLPVGGIWFPQAPAETPRRLIIHFYRSAYVMFGSRPGETCDVGIEELSKVSGWPALSVQYRLSRDKKTTFPAALQDGITAYVYALEVLKISPSQIAFAGDWAGGNLAMALLRYLKEEDTALPLPRCVVLSSPWVDMTAKAIADAPLNRNYNIDYVKQDFMAWGATAFIPTGWDGNNPWFTILGNELQLGIPVFIGTGTSELLYDDILKFATNLREKVNDVEVLETLHSCHIPYQLGKEWDQEEDQAICMAAITKFLERTGK</sequence>
<comment type="caution">
    <text evidence="4">The sequence shown here is derived from an EMBL/GenBank/DDBJ whole genome shotgun (WGS) entry which is preliminary data.</text>
</comment>
<gene>
    <name evidence="4" type="ORF">N7493_007582</name>
</gene>
<dbReference type="Gene3D" id="3.40.50.1820">
    <property type="entry name" value="alpha/beta hydrolase"/>
    <property type="match status" value="1"/>
</dbReference>
<dbReference type="InterPro" id="IPR013094">
    <property type="entry name" value="AB_hydrolase_3"/>
</dbReference>
<organism evidence="4 5">
    <name type="scientific">Penicillium malachiteum</name>
    <dbReference type="NCBI Taxonomy" id="1324776"/>
    <lineage>
        <taxon>Eukaryota</taxon>
        <taxon>Fungi</taxon>
        <taxon>Dikarya</taxon>
        <taxon>Ascomycota</taxon>
        <taxon>Pezizomycotina</taxon>
        <taxon>Eurotiomycetes</taxon>
        <taxon>Eurotiomycetidae</taxon>
        <taxon>Eurotiales</taxon>
        <taxon>Aspergillaceae</taxon>
        <taxon>Penicillium</taxon>
    </lineage>
</organism>
<dbReference type="EMBL" id="JAQJAN010000011">
    <property type="protein sequence ID" value="KAJ5719127.1"/>
    <property type="molecule type" value="Genomic_DNA"/>
</dbReference>
<dbReference type="Pfam" id="PF07859">
    <property type="entry name" value="Abhydrolase_3"/>
    <property type="match status" value="1"/>
</dbReference>
<proteinExistence type="predicted"/>